<dbReference type="Proteomes" id="UP001221757">
    <property type="component" value="Unassembled WGS sequence"/>
</dbReference>
<organism evidence="2 3">
    <name type="scientific">Mycena rosella</name>
    <name type="common">Pink bonnet</name>
    <name type="synonym">Agaricus rosellus</name>
    <dbReference type="NCBI Taxonomy" id="1033263"/>
    <lineage>
        <taxon>Eukaryota</taxon>
        <taxon>Fungi</taxon>
        <taxon>Dikarya</taxon>
        <taxon>Basidiomycota</taxon>
        <taxon>Agaricomycotina</taxon>
        <taxon>Agaricomycetes</taxon>
        <taxon>Agaricomycetidae</taxon>
        <taxon>Agaricales</taxon>
        <taxon>Marasmiineae</taxon>
        <taxon>Mycenaceae</taxon>
        <taxon>Mycena</taxon>
    </lineage>
</organism>
<gene>
    <name evidence="2" type="ORF">B0H17DRAFT_1206119</name>
</gene>
<evidence type="ECO:0000256" key="1">
    <source>
        <dbReference type="SAM" id="MobiDB-lite"/>
    </source>
</evidence>
<evidence type="ECO:0000313" key="3">
    <source>
        <dbReference type="Proteomes" id="UP001221757"/>
    </source>
</evidence>
<evidence type="ECO:0000313" key="2">
    <source>
        <dbReference type="EMBL" id="KAJ7680136.1"/>
    </source>
</evidence>
<reference evidence="2" key="1">
    <citation type="submission" date="2023-03" db="EMBL/GenBank/DDBJ databases">
        <title>Massive genome expansion in bonnet fungi (Mycena s.s.) driven by repeated elements and novel gene families across ecological guilds.</title>
        <authorList>
            <consortium name="Lawrence Berkeley National Laboratory"/>
            <person name="Harder C.B."/>
            <person name="Miyauchi S."/>
            <person name="Viragh M."/>
            <person name="Kuo A."/>
            <person name="Thoen E."/>
            <person name="Andreopoulos B."/>
            <person name="Lu D."/>
            <person name="Skrede I."/>
            <person name="Drula E."/>
            <person name="Henrissat B."/>
            <person name="Morin E."/>
            <person name="Kohler A."/>
            <person name="Barry K."/>
            <person name="LaButti K."/>
            <person name="Morin E."/>
            <person name="Salamov A."/>
            <person name="Lipzen A."/>
            <person name="Mereny Z."/>
            <person name="Hegedus B."/>
            <person name="Baldrian P."/>
            <person name="Stursova M."/>
            <person name="Weitz H."/>
            <person name="Taylor A."/>
            <person name="Grigoriev I.V."/>
            <person name="Nagy L.G."/>
            <person name="Martin F."/>
            <person name="Kauserud H."/>
        </authorList>
    </citation>
    <scope>NUCLEOTIDE SEQUENCE</scope>
    <source>
        <strain evidence="2">CBHHK067</strain>
    </source>
</reference>
<feature type="region of interest" description="Disordered" evidence="1">
    <location>
        <begin position="182"/>
        <end position="201"/>
    </location>
</feature>
<protein>
    <submittedName>
        <fullName evidence="2">Uncharacterized protein</fullName>
    </submittedName>
</protein>
<keyword evidence="3" id="KW-1185">Reference proteome</keyword>
<comment type="caution">
    <text evidence="2">The sequence shown here is derived from an EMBL/GenBank/DDBJ whole genome shotgun (WGS) entry which is preliminary data.</text>
</comment>
<proteinExistence type="predicted"/>
<feature type="region of interest" description="Disordered" evidence="1">
    <location>
        <begin position="286"/>
        <end position="307"/>
    </location>
</feature>
<dbReference type="AlphaFoldDB" id="A0AAD7GE57"/>
<feature type="compositionally biased region" description="Pro residues" evidence="1">
    <location>
        <begin position="297"/>
        <end position="307"/>
    </location>
</feature>
<name>A0AAD7GE57_MYCRO</name>
<dbReference type="EMBL" id="JARKIE010000123">
    <property type="protein sequence ID" value="KAJ7680136.1"/>
    <property type="molecule type" value="Genomic_DNA"/>
</dbReference>
<sequence>MAAKRRIELTRFGIPLLGQHAACSSCSPSSSAGTTYILSLTHDAYARGNSLSRLVSRPGTADKTIPTLWGHVKDLIKLHPEHVACDDGRDTYVSLHVYASDAPHRMPCAALGRRPALEAPSSPLVRGYLVARVREKVRALALLLHPYLRSRGAAKTQPKCGRSAHARALAAPSPPPIRAAFARTSQSERGPCPSLAPGGGGAARMCVRGAYLAARVREKPRAVRMPALSKRPARSASAARRVRAYLAARVREKPTEPASAAQTRVASARTMSVSVSVSVSVPVLGSGDATPSECTPTLPPTPVRTHL</sequence>
<accession>A0AAD7GE57</accession>